<feature type="chain" id="PRO_5030571452" evidence="1">
    <location>
        <begin position="19"/>
        <end position="199"/>
    </location>
</feature>
<evidence type="ECO:0000313" key="2">
    <source>
        <dbReference type="EMBL" id="CAD8253779.1"/>
    </source>
</evidence>
<reference evidence="2" key="1">
    <citation type="submission" date="2021-01" db="EMBL/GenBank/DDBJ databases">
        <authorList>
            <person name="Corre E."/>
            <person name="Pelletier E."/>
            <person name="Niang G."/>
            <person name="Scheremetjew M."/>
            <person name="Finn R."/>
            <person name="Kale V."/>
            <person name="Holt S."/>
            <person name="Cochrane G."/>
            <person name="Meng A."/>
            <person name="Brown T."/>
            <person name="Cohen L."/>
        </authorList>
    </citation>
    <scope>NUCLEOTIDE SEQUENCE</scope>
    <source>
        <strain evidence="2">CCMP2078</strain>
    </source>
</reference>
<organism evidence="2">
    <name type="scientific">Pinguiococcus pyrenoidosus</name>
    <dbReference type="NCBI Taxonomy" id="172671"/>
    <lineage>
        <taxon>Eukaryota</taxon>
        <taxon>Sar</taxon>
        <taxon>Stramenopiles</taxon>
        <taxon>Ochrophyta</taxon>
        <taxon>Pinguiophyceae</taxon>
        <taxon>Pinguiochrysidales</taxon>
        <taxon>Pinguiochrysidaceae</taxon>
        <taxon>Pinguiococcus</taxon>
    </lineage>
</organism>
<evidence type="ECO:0000256" key="1">
    <source>
        <dbReference type="SAM" id="SignalP"/>
    </source>
</evidence>
<name>A0A7R9U3R9_9STRA</name>
<gene>
    <name evidence="2" type="ORF">PPYR1160_LOCUS3271</name>
</gene>
<dbReference type="AlphaFoldDB" id="A0A7R9U3R9"/>
<keyword evidence="1" id="KW-0732">Signal</keyword>
<accession>A0A7R9U3R9</accession>
<sequence>MALPRSVLLCAVLGVAHALSPSIATGRRLFQQQRPLHPSRLFAVQSESVRGRWDQFNDWAAEGATRLKGKAQNLVEQGSEATWLWSRLRFYSQAAAVYSVFVLYRAYRGFVIVLPQVFIEVNDKLKEGVASRDDGVKDDVDKQGNLKWRSRVVITIGAILYTTAILMKLAGEAFGRIVTGIVRGLAGVLGLRKSKNGNR</sequence>
<protein>
    <submittedName>
        <fullName evidence="2">Uncharacterized protein</fullName>
    </submittedName>
</protein>
<dbReference type="EMBL" id="HBEA01004317">
    <property type="protein sequence ID" value="CAD8253779.1"/>
    <property type="molecule type" value="Transcribed_RNA"/>
</dbReference>
<proteinExistence type="predicted"/>
<feature type="signal peptide" evidence="1">
    <location>
        <begin position="1"/>
        <end position="18"/>
    </location>
</feature>